<evidence type="ECO:0000256" key="1">
    <source>
        <dbReference type="PROSITE-ProRule" id="PRU00047"/>
    </source>
</evidence>
<dbReference type="Gramene" id="HORVU.MOREX.r3.2HG0117390.1">
    <property type="protein sequence ID" value="HORVU.MOREX.r3.2HG0117390.1.CDS1"/>
    <property type="gene ID" value="HORVU.MOREX.r3.2HG0117390"/>
</dbReference>
<dbReference type="InterPro" id="IPR036875">
    <property type="entry name" value="Znf_CCHC_sf"/>
</dbReference>
<evidence type="ECO:0000313" key="3">
    <source>
        <dbReference type="EnsemblPlants" id="HORVU.MOREX.r3.2HG0117390.1.CDS1"/>
    </source>
</evidence>
<reference evidence="4" key="1">
    <citation type="journal article" date="2012" name="Nature">
        <title>A physical, genetic and functional sequence assembly of the barley genome.</title>
        <authorList>
            <consortium name="The International Barley Genome Sequencing Consortium"/>
            <person name="Mayer K.F."/>
            <person name="Waugh R."/>
            <person name="Brown J.W."/>
            <person name="Schulman A."/>
            <person name="Langridge P."/>
            <person name="Platzer M."/>
            <person name="Fincher G.B."/>
            <person name="Muehlbauer G.J."/>
            <person name="Sato K."/>
            <person name="Close T.J."/>
            <person name="Wise R.P."/>
            <person name="Stein N."/>
        </authorList>
    </citation>
    <scope>NUCLEOTIDE SEQUENCE [LARGE SCALE GENOMIC DNA]</scope>
    <source>
        <strain evidence="4">cv. Morex</strain>
    </source>
</reference>
<organism evidence="3 4">
    <name type="scientific">Hordeum vulgare subsp. vulgare</name>
    <name type="common">Domesticated barley</name>
    <dbReference type="NCBI Taxonomy" id="112509"/>
    <lineage>
        <taxon>Eukaryota</taxon>
        <taxon>Viridiplantae</taxon>
        <taxon>Streptophyta</taxon>
        <taxon>Embryophyta</taxon>
        <taxon>Tracheophyta</taxon>
        <taxon>Spermatophyta</taxon>
        <taxon>Magnoliopsida</taxon>
        <taxon>Liliopsida</taxon>
        <taxon>Poales</taxon>
        <taxon>Poaceae</taxon>
        <taxon>BOP clade</taxon>
        <taxon>Pooideae</taxon>
        <taxon>Triticodae</taxon>
        <taxon>Triticeae</taxon>
        <taxon>Hordeinae</taxon>
        <taxon>Hordeum</taxon>
    </lineage>
</organism>
<feature type="domain" description="CCHC-type" evidence="2">
    <location>
        <begin position="80"/>
        <end position="96"/>
    </location>
</feature>
<dbReference type="PROSITE" id="PS50158">
    <property type="entry name" value="ZF_CCHC"/>
    <property type="match status" value="1"/>
</dbReference>
<keyword evidence="4" id="KW-1185">Reference proteome</keyword>
<dbReference type="SUPFAM" id="SSF57756">
    <property type="entry name" value="Retrovirus zinc finger-like domains"/>
    <property type="match status" value="1"/>
</dbReference>
<dbReference type="AlphaFoldDB" id="A0A8I6XD68"/>
<dbReference type="Gene3D" id="4.10.60.10">
    <property type="entry name" value="Zinc finger, CCHC-type"/>
    <property type="match status" value="1"/>
</dbReference>
<protein>
    <recommendedName>
        <fullName evidence="2">CCHC-type domain-containing protein</fullName>
    </recommendedName>
</protein>
<dbReference type="Proteomes" id="UP000011116">
    <property type="component" value="Chromosome 2H"/>
</dbReference>
<evidence type="ECO:0000313" key="4">
    <source>
        <dbReference type="Proteomes" id="UP000011116"/>
    </source>
</evidence>
<dbReference type="InterPro" id="IPR001878">
    <property type="entry name" value="Znf_CCHC"/>
</dbReference>
<dbReference type="GO" id="GO:0003676">
    <property type="term" value="F:nucleic acid binding"/>
    <property type="evidence" value="ECO:0007669"/>
    <property type="project" value="InterPro"/>
</dbReference>
<proteinExistence type="predicted"/>
<accession>A0A8I6XD68</accession>
<dbReference type="Gramene" id="HORVU.MOREX.r2.2HG0096460.1">
    <property type="protein sequence ID" value="HORVU.MOREX.r2.2HG0096460.1.CDS.1"/>
    <property type="gene ID" value="HORVU.MOREX.r2.2HG0096460"/>
</dbReference>
<keyword evidence="1" id="KW-0479">Metal-binding</keyword>
<reference evidence="3" key="3">
    <citation type="submission" date="2022-01" db="UniProtKB">
        <authorList>
            <consortium name="EnsemblPlants"/>
        </authorList>
    </citation>
    <scope>IDENTIFICATION</scope>
    <source>
        <strain evidence="3">subsp. vulgare</strain>
    </source>
</reference>
<keyword evidence="1" id="KW-0863">Zinc-finger</keyword>
<keyword evidence="1" id="KW-0862">Zinc</keyword>
<dbReference type="GO" id="GO:0008270">
    <property type="term" value="F:zinc ion binding"/>
    <property type="evidence" value="ECO:0007669"/>
    <property type="project" value="UniProtKB-KW"/>
</dbReference>
<dbReference type="EnsemblPlants" id="HORVU.MOREX.r3.2HG0117390.1">
    <property type="protein sequence ID" value="HORVU.MOREX.r3.2HG0117390.1.CDS1"/>
    <property type="gene ID" value="HORVU.MOREX.r3.2HG0117390"/>
</dbReference>
<name>A0A8I6XD68_HORVV</name>
<evidence type="ECO:0000259" key="2">
    <source>
        <dbReference type="PROSITE" id="PS50158"/>
    </source>
</evidence>
<reference evidence="3" key="2">
    <citation type="submission" date="2020-10" db="EMBL/GenBank/DDBJ databases">
        <authorList>
            <person name="Scholz U."/>
            <person name="Mascher M."/>
            <person name="Fiebig A."/>
        </authorList>
    </citation>
    <scope>NUCLEOTIDE SEQUENCE [LARGE SCALE GENOMIC DNA]</scope>
    <source>
        <strain evidence="3">cv. Morex</strain>
    </source>
</reference>
<sequence>MPLDVKASAPAVLTAAQPGVGCVTKVCGGWQEVLPRHGPCSPMLPAPTMAPRPIPAWMHVRCCTCLVRGHRAAECRDPFRCSRCLENGHRARECRNRWRPLCSLSCLTVEPILDTVHRLAPVSCEGPMKSTLPSKVFRHGSWTSIVSASVDSATQPDVRYALVDHTVQLEGWMTRVESFLERVEAALDMLSFGPAMLSTTLTSCPPGVAGIASMEEGSQELYGCFSPRVGDIASPLSTLSPLLPTTEVEPIAVLEAPILQIMPDLQEIYLSPVFPLSKERLEVDSLVNSGEGHASPMLCEQVEVPKSIVSVVSTGDVVVSVVFMADDVDADDMLAPGPLEPSQKIDVEECSDLDVAIPCSPKSVGCHASAILPLDVMEHTVLKVAALPASTTIEHVMPVTGMTIEPSVLAPTPNSNALFAKKLCDLLASVEVARPDLGKSIACLLTGTPIRGKQKKVGKRKGDATSKASLGT</sequence>
<dbReference type="SMART" id="SM00343">
    <property type="entry name" value="ZnF_C2HC"/>
    <property type="match status" value="2"/>
</dbReference>